<sequence length="798" mass="86913">MPSLQSTLDEEGVAAELAEGQRAISIAEFFEKNKHMLGFDSGARGLVTAVKEAVDNALDAAEEAGHLPDIYIEIEEVGDYYRLVVEDNGPGITAEELPKVFGKLLYGSRFHKREQARGQQGIGISAAVLYSQLTSGKPAKVTSRTQGSSEAKYFELIIDTDTNEPEVSVDETTTWDRPHGTRIELEMEANMRARSQLRDYVKHTAVVNPHARIELREPNGEFKAERATDQLPAETEEIRPHPHGVELGTLLKMLDATDSYSISGFLQEEFTRVGAKTATSVIERFADHHYGREMAWRTPGAHVDVDVESAVADAVANKGREATETFAAAVADRVAERERLAYHDLVEIVASAADAAEADTGTTFGDTVQEKAVAAAWNALRTDRDADLYALVDDATSTRKDDAVVESFAGRLSAKFDGDGDGSSKRDRVTRDALRGYVDRAADMTAERDDVSFGGTARENVVAAIWNVCRTVPDDPPNVQAIADDRDIASALLDAMRETDIIAPPTDCLSPITADLVRSGLEKEFDADFYASATRDAGVHGGDPFIVEAGIAYGGELAAEGGIELLRFANRVPLVYQRGACATTDVLKGIGWRNYGLDQPGGSGLPNGPAVIMIHVASTNVPFTSESKDAIANVPEIEDEIELAVREAARELKSYLNKRQSMQQRRQKQDVLSTVLPRMAEKLADVTEREQLEIDDSLARIMNNVLVERHVENGTVQLVVENHSGTNESPEVTEIVSAEPSAVSDGARVVEMDGEWFIKWSPEVGSDDESVLEYEVDGDASFDLDVTGVEREKLTNNA</sequence>
<dbReference type="GO" id="GO:0005524">
    <property type="term" value="F:ATP binding"/>
    <property type="evidence" value="ECO:0007669"/>
    <property type="project" value="UniProtKB-UniRule"/>
</dbReference>
<keyword evidence="4 6" id="KW-0238">DNA-binding</keyword>
<evidence type="ECO:0000256" key="2">
    <source>
        <dbReference type="ARBA" id="ARBA00022840"/>
    </source>
</evidence>
<dbReference type="PATRIC" id="fig|1227455.4.peg.2136"/>
<keyword evidence="5 6" id="KW-0413">Isomerase</keyword>
<dbReference type="Proteomes" id="UP000011669">
    <property type="component" value="Unassembled WGS sequence"/>
</dbReference>
<dbReference type="InterPro" id="IPR015320">
    <property type="entry name" value="TopoVI_B_transducer"/>
</dbReference>
<comment type="function">
    <text evidence="6">Relaxes both positive and negative superturns and exhibits a strong decatenase activity.</text>
</comment>
<dbReference type="Gene3D" id="6.10.20.80">
    <property type="match status" value="1"/>
</dbReference>
<comment type="subunit">
    <text evidence="6">Homodimer. Heterotetramer of two Top6A and two Top6B chains.</text>
</comment>
<proteinExistence type="inferred from homology"/>
<comment type="catalytic activity">
    <reaction evidence="6">
        <text>ATP-dependent breakage, passage and rejoining of double-stranded DNA.</text>
        <dbReference type="EC" id="5.6.2.2"/>
    </reaction>
</comment>
<dbReference type="CDD" id="cd16933">
    <property type="entry name" value="HATPase_TopVIB-like"/>
    <property type="match status" value="1"/>
</dbReference>
<dbReference type="GO" id="GO:0003918">
    <property type="term" value="F:DNA topoisomerase type II (double strand cut, ATP-hydrolyzing) activity"/>
    <property type="evidence" value="ECO:0007669"/>
    <property type="project" value="UniProtKB-UniRule"/>
</dbReference>
<evidence type="ECO:0000259" key="8">
    <source>
        <dbReference type="SMART" id="SM00387"/>
    </source>
</evidence>
<dbReference type="RefSeq" id="WP_006077942.1">
    <property type="nucleotide sequence ID" value="NZ_AOMD01000023.1"/>
</dbReference>
<evidence type="ECO:0000256" key="1">
    <source>
        <dbReference type="ARBA" id="ARBA00022741"/>
    </source>
</evidence>
<dbReference type="Pfam" id="PF18000">
    <property type="entry name" value="Top6b_C"/>
    <property type="match status" value="1"/>
</dbReference>
<dbReference type="InterPro" id="IPR036890">
    <property type="entry name" value="HATPase_C_sf"/>
</dbReference>
<dbReference type="Gene3D" id="3.30.230.10">
    <property type="match status" value="1"/>
</dbReference>
<dbReference type="SUPFAM" id="SSF54211">
    <property type="entry name" value="Ribosomal protein S5 domain 2-like"/>
    <property type="match status" value="1"/>
</dbReference>
<dbReference type="SMART" id="SM00387">
    <property type="entry name" value="HATPase_c"/>
    <property type="match status" value="1"/>
</dbReference>
<organism evidence="9 10">
    <name type="scientific">Halococcus saccharolyticus DSM 5350</name>
    <dbReference type="NCBI Taxonomy" id="1227455"/>
    <lineage>
        <taxon>Archaea</taxon>
        <taxon>Methanobacteriati</taxon>
        <taxon>Methanobacteriota</taxon>
        <taxon>Stenosarchaea group</taxon>
        <taxon>Halobacteria</taxon>
        <taxon>Halobacteriales</taxon>
        <taxon>Halococcaceae</taxon>
        <taxon>Halococcus</taxon>
    </lineage>
</organism>
<dbReference type="InterPro" id="IPR005734">
    <property type="entry name" value="TopoVI_B"/>
</dbReference>
<gene>
    <name evidence="6" type="primary">top6B</name>
    <name evidence="9" type="ORF">C449_10421</name>
</gene>
<dbReference type="GO" id="GO:0006265">
    <property type="term" value="P:DNA topological change"/>
    <property type="evidence" value="ECO:0007669"/>
    <property type="project" value="UniProtKB-UniRule"/>
</dbReference>
<evidence type="ECO:0000256" key="4">
    <source>
        <dbReference type="ARBA" id="ARBA00023125"/>
    </source>
</evidence>
<dbReference type="NCBIfam" id="NF011439">
    <property type="entry name" value="PRK14868.1"/>
    <property type="match status" value="1"/>
</dbReference>
<dbReference type="InterPro" id="IPR020568">
    <property type="entry name" value="Ribosomal_Su5_D2-typ_SF"/>
</dbReference>
<dbReference type="GO" id="GO:0006260">
    <property type="term" value="P:DNA replication"/>
    <property type="evidence" value="ECO:0007669"/>
    <property type="project" value="UniProtKB-UniRule"/>
</dbReference>
<keyword evidence="3 6" id="KW-0799">Topoisomerase</keyword>
<dbReference type="FunCoup" id="M0MIF9">
    <property type="interactions" value="14"/>
</dbReference>
<keyword evidence="2 6" id="KW-0067">ATP-binding</keyword>
<dbReference type="EC" id="5.6.2.2" evidence="6"/>
<dbReference type="PANTHER" id="PTHR48444">
    <property type="entry name" value="DNA TOPOISOMERASE 6 SUBUNIT B"/>
    <property type="match status" value="1"/>
</dbReference>
<dbReference type="InterPro" id="IPR040494">
    <property type="entry name" value="Top6b_C"/>
</dbReference>
<dbReference type="NCBIfam" id="NF003218">
    <property type="entry name" value="PRK04184.1"/>
    <property type="match status" value="1"/>
</dbReference>
<dbReference type="NCBIfam" id="TIGR01052">
    <property type="entry name" value="top6b"/>
    <property type="match status" value="1"/>
</dbReference>
<dbReference type="InterPro" id="IPR003594">
    <property type="entry name" value="HATPase_dom"/>
</dbReference>
<evidence type="ECO:0000256" key="6">
    <source>
        <dbReference type="HAMAP-Rule" id="MF_00322"/>
    </source>
</evidence>
<feature type="binding site" evidence="6">
    <location>
        <position position="628"/>
    </location>
    <ligand>
        <name>ATP</name>
        <dbReference type="ChEBI" id="CHEBI:30616"/>
    </ligand>
</feature>
<dbReference type="AlphaFoldDB" id="M0MIF9"/>
<name>M0MIF9_9EURY</name>
<dbReference type="Gene3D" id="3.30.565.10">
    <property type="entry name" value="Histidine kinase-like ATPase, C-terminal domain"/>
    <property type="match status" value="1"/>
</dbReference>
<dbReference type="GO" id="GO:0003677">
    <property type="term" value="F:DNA binding"/>
    <property type="evidence" value="ECO:0007669"/>
    <property type="project" value="UniProtKB-UniRule"/>
</dbReference>
<dbReference type="InParanoid" id="M0MIF9"/>
<evidence type="ECO:0000256" key="7">
    <source>
        <dbReference type="SAM" id="Coils"/>
    </source>
</evidence>
<keyword evidence="7" id="KW-0175">Coiled coil</keyword>
<dbReference type="SUPFAM" id="SSF55874">
    <property type="entry name" value="ATPase domain of HSP90 chaperone/DNA topoisomerase II/histidine kinase"/>
    <property type="match status" value="1"/>
</dbReference>
<dbReference type="OrthoDB" id="65493at2157"/>
<feature type="binding site" evidence="6">
    <location>
        <begin position="118"/>
        <end position="125"/>
    </location>
    <ligand>
        <name>ATP</name>
        <dbReference type="ChEBI" id="CHEBI:30616"/>
    </ligand>
</feature>
<dbReference type="Pfam" id="PF09239">
    <property type="entry name" value="Topo-VIb_trans"/>
    <property type="match status" value="1"/>
</dbReference>
<dbReference type="PANTHER" id="PTHR48444:SF1">
    <property type="entry name" value="DNA TOPOISOMERASE 6 SUBUNIT B"/>
    <property type="match status" value="1"/>
</dbReference>
<feature type="domain" description="Histidine kinase/HSP90-like ATPase" evidence="8">
    <location>
        <begin position="41"/>
        <end position="162"/>
    </location>
</feature>
<feature type="coiled-coil region" evidence="7">
    <location>
        <begin position="638"/>
        <end position="665"/>
    </location>
</feature>
<dbReference type="HAMAP" id="MF_00322">
    <property type="entry name" value="Top6B"/>
    <property type="match status" value="1"/>
</dbReference>
<evidence type="ECO:0000256" key="3">
    <source>
        <dbReference type="ARBA" id="ARBA00023029"/>
    </source>
</evidence>
<feature type="binding site" evidence="6">
    <location>
        <begin position="108"/>
        <end position="109"/>
    </location>
    <ligand>
        <name>ATP</name>
        <dbReference type="ChEBI" id="CHEBI:30616"/>
    </ligand>
</feature>
<keyword evidence="10" id="KW-1185">Reference proteome</keyword>
<feature type="binding site" evidence="6">
    <location>
        <position position="87"/>
    </location>
    <ligand>
        <name>ATP</name>
        <dbReference type="ChEBI" id="CHEBI:30616"/>
    </ligand>
</feature>
<reference evidence="9 10" key="1">
    <citation type="journal article" date="2014" name="PLoS Genet.">
        <title>Phylogenetically driven sequencing of extremely halophilic archaea reveals strategies for static and dynamic osmo-response.</title>
        <authorList>
            <person name="Becker E.A."/>
            <person name="Seitzer P.M."/>
            <person name="Tritt A."/>
            <person name="Larsen D."/>
            <person name="Krusor M."/>
            <person name="Yao A.I."/>
            <person name="Wu D."/>
            <person name="Madern D."/>
            <person name="Eisen J.A."/>
            <person name="Darling A.E."/>
            <person name="Facciotti M.T."/>
        </authorList>
    </citation>
    <scope>NUCLEOTIDE SEQUENCE [LARGE SCALE GENOMIC DNA]</scope>
    <source>
        <strain evidence="9 10">DSM 5350</strain>
    </source>
</reference>
<comment type="similarity">
    <text evidence="6">Belongs to the TOP6B family.</text>
</comment>
<dbReference type="Gene3D" id="1.10.8.50">
    <property type="match status" value="1"/>
</dbReference>
<dbReference type="EMBL" id="AOMD01000023">
    <property type="protein sequence ID" value="EMA44489.1"/>
    <property type="molecule type" value="Genomic_DNA"/>
</dbReference>
<comment type="caution">
    <text evidence="9">The sequence shown here is derived from an EMBL/GenBank/DDBJ whole genome shotgun (WGS) entry which is preliminary data.</text>
</comment>
<keyword evidence="1 6" id="KW-0547">Nucleotide-binding</keyword>
<evidence type="ECO:0000313" key="9">
    <source>
        <dbReference type="EMBL" id="EMA44489.1"/>
    </source>
</evidence>
<evidence type="ECO:0000313" key="10">
    <source>
        <dbReference type="Proteomes" id="UP000011669"/>
    </source>
</evidence>
<dbReference type="InterPro" id="IPR014721">
    <property type="entry name" value="Ribsml_uS5_D2-typ_fold_subgr"/>
</dbReference>
<dbReference type="CDD" id="cd00823">
    <property type="entry name" value="TopoIIB_Trans"/>
    <property type="match status" value="1"/>
</dbReference>
<dbReference type="Pfam" id="PF02518">
    <property type="entry name" value="HATPase_c"/>
    <property type="match status" value="1"/>
</dbReference>
<protein>
    <recommendedName>
        <fullName evidence="6">Type 2 DNA topoisomerase 6 subunit B</fullName>
        <ecNumber evidence="6">5.6.2.2</ecNumber>
    </recommendedName>
    <alternativeName>
        <fullName evidence="6">Type II DNA topoisomerase VI subunit B</fullName>
        <shortName evidence="6">TopoVI-B</shortName>
    </alternativeName>
</protein>
<evidence type="ECO:0000256" key="5">
    <source>
        <dbReference type="ARBA" id="ARBA00023235"/>
    </source>
</evidence>
<accession>M0MIF9</accession>
<feature type="binding site" evidence="6">
    <location>
        <position position="56"/>
    </location>
    <ligand>
        <name>ATP</name>
        <dbReference type="ChEBI" id="CHEBI:30616"/>
    </ligand>
</feature>
<dbReference type="Gene3D" id="2.60.40.2960">
    <property type="match status" value="1"/>
</dbReference>
<dbReference type="STRING" id="1227455.C449_10421"/>